<gene>
    <name evidence="10" type="primary">tdh</name>
    <name evidence="10" type="ORF">BA70_06780</name>
</gene>
<evidence type="ECO:0000256" key="6">
    <source>
        <dbReference type="ARBA" id="ARBA00023027"/>
    </source>
</evidence>
<dbReference type="OrthoDB" id="9770238at2"/>
<evidence type="ECO:0000256" key="7">
    <source>
        <dbReference type="NCBIfam" id="TIGR00692"/>
    </source>
</evidence>
<keyword evidence="4 8" id="KW-0862">Zinc</keyword>
<dbReference type="SUPFAM" id="SSF50129">
    <property type="entry name" value="GroES-like"/>
    <property type="match status" value="1"/>
</dbReference>
<dbReference type="GO" id="GO:0006567">
    <property type="term" value="P:L-threonine catabolic process"/>
    <property type="evidence" value="ECO:0007669"/>
    <property type="project" value="UniProtKB-UniRule"/>
</dbReference>
<name>A0A081LEU2_9BACI</name>
<dbReference type="Proteomes" id="UP000028091">
    <property type="component" value="Unassembled WGS sequence"/>
</dbReference>
<evidence type="ECO:0000256" key="3">
    <source>
        <dbReference type="ARBA" id="ARBA00022723"/>
    </source>
</evidence>
<keyword evidence="11" id="KW-1185">Reference proteome</keyword>
<evidence type="ECO:0000256" key="1">
    <source>
        <dbReference type="ARBA" id="ARBA00001947"/>
    </source>
</evidence>
<dbReference type="AlphaFoldDB" id="A0A081LEU2"/>
<proteinExistence type="inferred from homology"/>
<dbReference type="SUPFAM" id="SSF51735">
    <property type="entry name" value="NAD(P)-binding Rossmann-fold domains"/>
    <property type="match status" value="1"/>
</dbReference>
<evidence type="ECO:0000259" key="9">
    <source>
        <dbReference type="SMART" id="SM00829"/>
    </source>
</evidence>
<dbReference type="InterPro" id="IPR002328">
    <property type="entry name" value="ADH_Zn_CS"/>
</dbReference>
<dbReference type="InterPro" id="IPR050129">
    <property type="entry name" value="Zn_alcohol_dh"/>
</dbReference>
<dbReference type="Pfam" id="PF00107">
    <property type="entry name" value="ADH_zinc_N"/>
    <property type="match status" value="1"/>
</dbReference>
<dbReference type="InterPro" id="IPR011032">
    <property type="entry name" value="GroES-like_sf"/>
</dbReference>
<dbReference type="RefSeq" id="WP_034317553.1">
    <property type="nucleotide sequence ID" value="NZ_JBCMYH010000011.1"/>
</dbReference>
<dbReference type="CDD" id="cd05281">
    <property type="entry name" value="TDH"/>
    <property type="match status" value="1"/>
</dbReference>
<dbReference type="GO" id="GO:0008743">
    <property type="term" value="F:L-threonine 3-dehydrogenase activity"/>
    <property type="evidence" value="ECO:0007669"/>
    <property type="project" value="UniProtKB-UniRule"/>
</dbReference>
<dbReference type="eggNOG" id="COG1063">
    <property type="taxonomic scope" value="Bacteria"/>
</dbReference>
<reference evidence="10 11" key="1">
    <citation type="submission" date="2012-09" db="EMBL/GenBank/DDBJ databases">
        <title>Genome Sequence of Bacillus sp. DW5-4.</title>
        <authorList>
            <person name="Lai Q."/>
            <person name="Liu Y."/>
            <person name="Shao Z."/>
        </authorList>
    </citation>
    <scope>NUCLEOTIDE SEQUENCE [LARGE SCALE GENOMIC DNA]</scope>
    <source>
        <strain evidence="10 11">DW5-4</strain>
    </source>
</reference>
<dbReference type="InterPro" id="IPR013149">
    <property type="entry name" value="ADH-like_C"/>
</dbReference>
<dbReference type="InterPro" id="IPR004627">
    <property type="entry name" value="L-Threonine_3-DHase"/>
</dbReference>
<dbReference type="Gene3D" id="3.40.50.720">
    <property type="entry name" value="NAD(P)-binding Rossmann-like Domain"/>
    <property type="match status" value="1"/>
</dbReference>
<sequence>MCGTMKAIVKKESAYGAVLIDMPIPEINDHEVLIQVKATSICGTDVHIYNWDDWAKGRVKAPYIFGHEFTGEVVKVGKQVSRAKIGDFVSAETHVVCNQCYMCLTGQQHLCSETKILGVDIDGCFAEYVKVPEQNVWHNPAQMPVELASIQEPLGNAVHTVLHTSVSGKSVAIFGCGPIGLMAIAVAKASGAVQVFAVDKNEYRLELARKMGADHIVDIGKDDPVAMIKQLTRMEGADVMCEMSGHPVAINQALEACANGGKVNILSLPERPVTIDITNQIVFRGLTVQGITGRKMFETWRQVSELLRTNTIDVQPVVTHTLPFEDFEKGFELMRNGTCGKVVLMMPSYQRGKK</sequence>
<keyword evidence="2" id="KW-0963">Cytoplasm</keyword>
<dbReference type="InterPro" id="IPR020843">
    <property type="entry name" value="ER"/>
</dbReference>
<evidence type="ECO:0000256" key="5">
    <source>
        <dbReference type="ARBA" id="ARBA00023002"/>
    </source>
</evidence>
<evidence type="ECO:0000256" key="4">
    <source>
        <dbReference type="ARBA" id="ARBA00022833"/>
    </source>
</evidence>
<comment type="caution">
    <text evidence="10">The sequence shown here is derived from an EMBL/GenBank/DDBJ whole genome shotgun (WGS) entry which is preliminary data.</text>
</comment>
<dbReference type="InterPro" id="IPR036291">
    <property type="entry name" value="NAD(P)-bd_dom_sf"/>
</dbReference>
<feature type="domain" description="Enoyl reductase (ER)" evidence="9">
    <location>
        <begin position="16"/>
        <end position="344"/>
    </location>
</feature>
<keyword evidence="5 10" id="KW-0560">Oxidoreductase</keyword>
<dbReference type="NCBIfam" id="TIGR00692">
    <property type="entry name" value="tdh"/>
    <property type="match status" value="1"/>
</dbReference>
<evidence type="ECO:0000313" key="11">
    <source>
        <dbReference type="Proteomes" id="UP000028091"/>
    </source>
</evidence>
<dbReference type="GO" id="GO:0008270">
    <property type="term" value="F:zinc ion binding"/>
    <property type="evidence" value="ECO:0007669"/>
    <property type="project" value="InterPro"/>
</dbReference>
<organism evidence="10 11">
    <name type="scientific">Bacillus zhangzhouensis</name>
    <dbReference type="NCBI Taxonomy" id="1178540"/>
    <lineage>
        <taxon>Bacteria</taxon>
        <taxon>Bacillati</taxon>
        <taxon>Bacillota</taxon>
        <taxon>Bacilli</taxon>
        <taxon>Bacillales</taxon>
        <taxon>Bacillaceae</taxon>
        <taxon>Bacillus</taxon>
    </lineage>
</organism>
<dbReference type="EC" id="1.1.1.103" evidence="7"/>
<keyword evidence="6" id="KW-0520">NAD</keyword>
<keyword evidence="3 8" id="KW-0479">Metal-binding</keyword>
<dbReference type="EMBL" id="JOTP01000002">
    <property type="protein sequence ID" value="KEP27768.1"/>
    <property type="molecule type" value="Genomic_DNA"/>
</dbReference>
<dbReference type="NCBIfam" id="NF003808">
    <property type="entry name" value="PRK05396.1"/>
    <property type="match status" value="1"/>
</dbReference>
<dbReference type="SMART" id="SM00829">
    <property type="entry name" value="PKS_ER"/>
    <property type="match status" value="1"/>
</dbReference>
<dbReference type="Pfam" id="PF08240">
    <property type="entry name" value="ADH_N"/>
    <property type="match status" value="1"/>
</dbReference>
<dbReference type="InterPro" id="IPR013154">
    <property type="entry name" value="ADH-like_N"/>
</dbReference>
<evidence type="ECO:0000256" key="2">
    <source>
        <dbReference type="ARBA" id="ARBA00022490"/>
    </source>
</evidence>
<dbReference type="PANTHER" id="PTHR43401">
    <property type="entry name" value="L-THREONINE 3-DEHYDROGENASE"/>
    <property type="match status" value="1"/>
</dbReference>
<comment type="similarity">
    <text evidence="8">Belongs to the zinc-containing alcohol dehydrogenase family.</text>
</comment>
<dbReference type="PROSITE" id="PS00059">
    <property type="entry name" value="ADH_ZINC"/>
    <property type="match status" value="1"/>
</dbReference>
<accession>A0A081LEU2</accession>
<comment type="cofactor">
    <cofactor evidence="1 8">
        <name>Zn(2+)</name>
        <dbReference type="ChEBI" id="CHEBI:29105"/>
    </cofactor>
</comment>
<evidence type="ECO:0000313" key="10">
    <source>
        <dbReference type="EMBL" id="KEP27768.1"/>
    </source>
</evidence>
<dbReference type="PANTHER" id="PTHR43401:SF2">
    <property type="entry name" value="L-THREONINE 3-DEHYDROGENASE"/>
    <property type="match status" value="1"/>
</dbReference>
<evidence type="ECO:0000256" key="8">
    <source>
        <dbReference type="RuleBase" id="RU361277"/>
    </source>
</evidence>
<protein>
    <recommendedName>
        <fullName evidence="7">L-threonine 3-dehydrogenase</fullName>
        <ecNumber evidence="7">1.1.1.103</ecNumber>
    </recommendedName>
</protein>
<dbReference type="Gene3D" id="3.90.180.10">
    <property type="entry name" value="Medium-chain alcohol dehydrogenases, catalytic domain"/>
    <property type="match status" value="1"/>
</dbReference>